<feature type="domain" description="Aminotransferase class V" evidence="11">
    <location>
        <begin position="2"/>
        <end position="362"/>
    </location>
</feature>
<sequence>MINLDAAANTIPTEEVIDAVVAAMRSGAANPASAHELGDRSRAVLTRARDGVMSLLGGALDDGVTFTSGCTEANNTVFAGVPATTIITSTVEHPSVLRSAERAASSGTTVLFVPVDRTGLVDLEQLGAMVASVQGPLLVSIQFANSETGVIQPIAAIATLLATRTQTTFHSDAAQAFGKLPIDLSPGVGPDVITISGHKLHAPMGVGAIVAAERGVPLAPLLVGGDQEGSLRAGTEAVPLIAGLSAACEARAGTMDDSVLRMSQLRDRLEAGLRDALPEVVLVEGATNRLPNISSVRFPGVDGMSLIAQLDSRGVAASQGSACSSRRPEPSHVLMAMGMSENDAFETVRFSISTLNTGAEIDEATSIIADTVNHLRSISWAQA</sequence>
<evidence type="ECO:0000256" key="4">
    <source>
        <dbReference type="ARBA" id="ARBA00013558"/>
    </source>
</evidence>
<evidence type="ECO:0000256" key="3">
    <source>
        <dbReference type="ARBA" id="ARBA00006490"/>
    </source>
</evidence>
<evidence type="ECO:0000256" key="1">
    <source>
        <dbReference type="ARBA" id="ARBA00001933"/>
    </source>
</evidence>
<dbReference type="RefSeq" id="WP_189506220.1">
    <property type="nucleotide sequence ID" value="NZ_BMZQ01000003.1"/>
</dbReference>
<dbReference type="InterPro" id="IPR015421">
    <property type="entry name" value="PyrdxlP-dep_Trfase_major"/>
</dbReference>
<dbReference type="SUPFAM" id="SSF53383">
    <property type="entry name" value="PLP-dependent transferases"/>
    <property type="match status" value="1"/>
</dbReference>
<comment type="cofactor">
    <cofactor evidence="1">
        <name>pyridoxal 5'-phosphate</name>
        <dbReference type="ChEBI" id="CHEBI:597326"/>
    </cofactor>
</comment>
<protein>
    <recommendedName>
        <fullName evidence="4">Cysteine desulfurase</fullName>
    </recommendedName>
</protein>
<evidence type="ECO:0000256" key="8">
    <source>
        <dbReference type="ARBA" id="ARBA00023004"/>
    </source>
</evidence>
<dbReference type="Gene3D" id="3.90.1150.10">
    <property type="entry name" value="Aspartate Aminotransferase, domain 1"/>
    <property type="match status" value="1"/>
</dbReference>
<dbReference type="GO" id="GO:0046872">
    <property type="term" value="F:metal ion binding"/>
    <property type="evidence" value="ECO:0007669"/>
    <property type="project" value="UniProtKB-KW"/>
</dbReference>
<keyword evidence="6" id="KW-0479">Metal-binding</keyword>
<comment type="caution">
    <text evidence="12">The sequence shown here is derived from an EMBL/GenBank/DDBJ whole genome shotgun (WGS) entry which is preliminary data.</text>
</comment>
<keyword evidence="9" id="KW-0411">Iron-sulfur</keyword>
<dbReference type="AlphaFoldDB" id="A0A8J3DR40"/>
<dbReference type="PIRSF" id="PIRSF005572">
    <property type="entry name" value="NifS"/>
    <property type="match status" value="1"/>
</dbReference>
<keyword evidence="5" id="KW-0808">Transferase</keyword>
<evidence type="ECO:0000256" key="2">
    <source>
        <dbReference type="ARBA" id="ARBA00003120"/>
    </source>
</evidence>
<dbReference type="PANTHER" id="PTHR11601">
    <property type="entry name" value="CYSTEINE DESULFURYLASE FAMILY MEMBER"/>
    <property type="match status" value="1"/>
</dbReference>
<evidence type="ECO:0000256" key="9">
    <source>
        <dbReference type="ARBA" id="ARBA00023014"/>
    </source>
</evidence>
<evidence type="ECO:0000259" key="11">
    <source>
        <dbReference type="Pfam" id="PF00266"/>
    </source>
</evidence>
<dbReference type="InterPro" id="IPR000192">
    <property type="entry name" value="Aminotrans_V_dom"/>
</dbReference>
<proteinExistence type="inferred from homology"/>
<evidence type="ECO:0000256" key="5">
    <source>
        <dbReference type="ARBA" id="ARBA00022679"/>
    </source>
</evidence>
<comment type="function">
    <text evidence="2">Catalyzes the removal of elemental sulfur atoms from cysteine to produce alanine. Seems to participate in the biosynthesis of the nitrogenase metalloclusters by providing the inorganic sulfur required for the Fe-S core formation.</text>
</comment>
<reference evidence="12" key="2">
    <citation type="submission" date="2020-09" db="EMBL/GenBank/DDBJ databases">
        <authorList>
            <person name="Sun Q."/>
            <person name="Kim S."/>
        </authorList>
    </citation>
    <scope>NUCLEOTIDE SEQUENCE</scope>
    <source>
        <strain evidence="12">KCTC 42249</strain>
    </source>
</reference>
<evidence type="ECO:0000256" key="6">
    <source>
        <dbReference type="ARBA" id="ARBA00022723"/>
    </source>
</evidence>
<dbReference type="GO" id="GO:0031071">
    <property type="term" value="F:cysteine desulfurase activity"/>
    <property type="evidence" value="ECO:0007669"/>
    <property type="project" value="UniProtKB-EC"/>
</dbReference>
<evidence type="ECO:0000313" key="12">
    <source>
        <dbReference type="EMBL" id="GHD20783.1"/>
    </source>
</evidence>
<dbReference type="InterPro" id="IPR015422">
    <property type="entry name" value="PyrdxlP-dep_Trfase_small"/>
</dbReference>
<comment type="similarity">
    <text evidence="3">Belongs to the class-V pyridoxal-phosphate-dependent aminotransferase family. NifS/IscS subfamily.</text>
</comment>
<reference evidence="12" key="1">
    <citation type="journal article" date="2014" name="Int. J. Syst. Evol. Microbiol.">
        <title>Complete genome sequence of Corynebacterium casei LMG S-19264T (=DSM 44701T), isolated from a smear-ripened cheese.</title>
        <authorList>
            <consortium name="US DOE Joint Genome Institute (JGI-PGF)"/>
            <person name="Walter F."/>
            <person name="Albersmeier A."/>
            <person name="Kalinowski J."/>
            <person name="Ruckert C."/>
        </authorList>
    </citation>
    <scope>NUCLEOTIDE SEQUENCE</scope>
    <source>
        <strain evidence="12">KCTC 42249</strain>
    </source>
</reference>
<accession>A0A8J3DR40</accession>
<keyword evidence="7" id="KW-0663">Pyridoxal phosphate</keyword>
<organism evidence="12 13">
    <name type="scientific">Tianweitania populi</name>
    <dbReference type="NCBI Taxonomy" id="1607949"/>
    <lineage>
        <taxon>Bacteria</taxon>
        <taxon>Pseudomonadati</taxon>
        <taxon>Pseudomonadota</taxon>
        <taxon>Alphaproteobacteria</taxon>
        <taxon>Hyphomicrobiales</taxon>
        <taxon>Phyllobacteriaceae</taxon>
        <taxon>Tianweitania</taxon>
    </lineage>
</organism>
<keyword evidence="13" id="KW-1185">Reference proteome</keyword>
<keyword evidence="8" id="KW-0408">Iron</keyword>
<dbReference type="Pfam" id="PF00266">
    <property type="entry name" value="Aminotran_5"/>
    <property type="match status" value="1"/>
</dbReference>
<dbReference type="GO" id="GO:0051536">
    <property type="term" value="F:iron-sulfur cluster binding"/>
    <property type="evidence" value="ECO:0007669"/>
    <property type="project" value="UniProtKB-KW"/>
</dbReference>
<dbReference type="EMBL" id="BMZQ01000003">
    <property type="protein sequence ID" value="GHD20783.1"/>
    <property type="molecule type" value="Genomic_DNA"/>
</dbReference>
<name>A0A8J3DR40_9HYPH</name>
<dbReference type="InterPro" id="IPR015424">
    <property type="entry name" value="PyrdxlP-dep_Trfase"/>
</dbReference>
<evidence type="ECO:0000256" key="7">
    <source>
        <dbReference type="ARBA" id="ARBA00022898"/>
    </source>
</evidence>
<comment type="catalytic activity">
    <reaction evidence="10">
        <text>(sulfur carrier)-H + L-cysteine = (sulfur carrier)-SH + L-alanine</text>
        <dbReference type="Rhea" id="RHEA:43892"/>
        <dbReference type="Rhea" id="RHEA-COMP:14737"/>
        <dbReference type="Rhea" id="RHEA-COMP:14739"/>
        <dbReference type="ChEBI" id="CHEBI:29917"/>
        <dbReference type="ChEBI" id="CHEBI:35235"/>
        <dbReference type="ChEBI" id="CHEBI:57972"/>
        <dbReference type="ChEBI" id="CHEBI:64428"/>
        <dbReference type="EC" id="2.8.1.7"/>
    </reaction>
</comment>
<dbReference type="Gene3D" id="1.10.260.50">
    <property type="match status" value="1"/>
</dbReference>
<evidence type="ECO:0000313" key="13">
    <source>
        <dbReference type="Proteomes" id="UP000630142"/>
    </source>
</evidence>
<evidence type="ECO:0000256" key="10">
    <source>
        <dbReference type="ARBA" id="ARBA00050776"/>
    </source>
</evidence>
<gene>
    <name evidence="12" type="primary">nifS</name>
    <name evidence="12" type="ORF">GCM10016234_33450</name>
</gene>
<dbReference type="InterPro" id="IPR016454">
    <property type="entry name" value="Cysteine_dSase"/>
</dbReference>
<dbReference type="Proteomes" id="UP000630142">
    <property type="component" value="Unassembled WGS sequence"/>
</dbReference>
<dbReference type="PANTHER" id="PTHR11601:SF34">
    <property type="entry name" value="CYSTEINE DESULFURASE"/>
    <property type="match status" value="1"/>
</dbReference>
<dbReference type="Gene3D" id="3.40.640.10">
    <property type="entry name" value="Type I PLP-dependent aspartate aminotransferase-like (Major domain)"/>
    <property type="match status" value="1"/>
</dbReference>